<dbReference type="InterPro" id="IPR022454">
    <property type="entry name" value="CHP03883_F420-assoc"/>
</dbReference>
<keyword evidence="2" id="KW-0378">Hydrolase</keyword>
<evidence type="ECO:0000256" key="1">
    <source>
        <dbReference type="SAM" id="MobiDB-lite"/>
    </source>
</evidence>
<feature type="compositionally biased region" description="Polar residues" evidence="1">
    <location>
        <begin position="234"/>
        <end position="245"/>
    </location>
</feature>
<proteinExistence type="predicted"/>
<accession>A0ABY8H6I9</accession>
<dbReference type="PANTHER" id="PTHR39420">
    <property type="match status" value="1"/>
</dbReference>
<evidence type="ECO:0000313" key="2">
    <source>
        <dbReference type="EMBL" id="WFP16759.1"/>
    </source>
</evidence>
<gene>
    <name evidence="2" type="ORF">P8192_01120</name>
</gene>
<dbReference type="Pfam" id="PF10103">
    <property type="entry name" value="Zincin_2"/>
    <property type="match status" value="1"/>
</dbReference>
<sequence>MSPHVPHTDQLINWELAADTASRLSLGGPKTNLRQARDETRALRRAAEVSVDHVHRITGLDAARDLRDSEVLVVDRVRWAHANLQSLSVLLAPGLERVREQAPDQFATATRGLGSTITGLQAGGLLSLLGTRVLGQYDPFIALPDHTGQPLGPAGGRLMLVAPNVMQVRQQLNVRPDDFRLWVCLHEQTHRVQFAAAPWLRHWLQEQITGMLASLYTSTSQWPDMLDRAKGAISKTSEGTDTGPTGSLLDAVTSDEDRERLSRITAVMSLLEGHANVVMDAVDRSVIPTVKTIRRRFTERGQQGSALSKLIRRLIGMEAKARQYRDGQRFVDRAIGLLGTDGFNQVWTAPELLPTEEELHDADAWARRIRAS</sequence>
<dbReference type="InterPro" id="IPR018766">
    <property type="entry name" value="Zinicin_2"/>
</dbReference>
<feature type="region of interest" description="Disordered" evidence="1">
    <location>
        <begin position="234"/>
        <end position="254"/>
    </location>
</feature>
<dbReference type="SUPFAM" id="SSF55486">
    <property type="entry name" value="Metalloproteases ('zincins'), catalytic domain"/>
    <property type="match status" value="1"/>
</dbReference>
<keyword evidence="3" id="KW-1185">Reference proteome</keyword>
<organism evidence="2 3">
    <name type="scientific">Citricoccus muralis</name>
    <dbReference type="NCBI Taxonomy" id="169134"/>
    <lineage>
        <taxon>Bacteria</taxon>
        <taxon>Bacillati</taxon>
        <taxon>Actinomycetota</taxon>
        <taxon>Actinomycetes</taxon>
        <taxon>Micrococcales</taxon>
        <taxon>Micrococcaceae</taxon>
        <taxon>Citricoccus</taxon>
    </lineage>
</organism>
<dbReference type="RefSeq" id="WP_278157852.1">
    <property type="nucleotide sequence ID" value="NZ_CP121252.1"/>
</dbReference>
<evidence type="ECO:0000313" key="3">
    <source>
        <dbReference type="Proteomes" id="UP001219037"/>
    </source>
</evidence>
<dbReference type="GO" id="GO:0008237">
    <property type="term" value="F:metallopeptidase activity"/>
    <property type="evidence" value="ECO:0007669"/>
    <property type="project" value="UniProtKB-KW"/>
</dbReference>
<dbReference type="PANTHER" id="PTHR39420:SF1">
    <property type="entry name" value="HYDROLASE"/>
    <property type="match status" value="1"/>
</dbReference>
<dbReference type="NCBIfam" id="TIGR03624">
    <property type="entry name" value="putative hydrolase"/>
    <property type="match status" value="1"/>
</dbReference>
<name>A0ABY8H6I9_9MICC</name>
<dbReference type="EMBL" id="CP121252">
    <property type="protein sequence ID" value="WFP16759.1"/>
    <property type="molecule type" value="Genomic_DNA"/>
</dbReference>
<dbReference type="Gene3D" id="1.20.150.30">
    <property type="entry name" value="Zincin-like metallopeptidase, N-terminal domain"/>
    <property type="match status" value="1"/>
</dbReference>
<keyword evidence="2" id="KW-0645">Protease</keyword>
<dbReference type="Proteomes" id="UP001219037">
    <property type="component" value="Chromosome"/>
</dbReference>
<keyword evidence="2" id="KW-0482">Metalloprotease</keyword>
<reference evidence="2 3" key="1">
    <citation type="submission" date="2023-04" db="EMBL/GenBank/DDBJ databases">
        <title>Funneling lignin-derived compounds into biodiesel using alkali-halophilic Citricoccus sp. P2.</title>
        <authorList>
            <person name="Luo C.-B."/>
        </authorList>
    </citation>
    <scope>NUCLEOTIDE SEQUENCE [LARGE SCALE GENOMIC DNA]</scope>
    <source>
        <strain evidence="2 3">P2</strain>
    </source>
</reference>
<dbReference type="InterPro" id="IPR042271">
    <property type="entry name" value="Zinicin_2_N"/>
</dbReference>
<dbReference type="NCBIfam" id="TIGR03883">
    <property type="entry name" value="DUF2342_F420"/>
    <property type="match status" value="1"/>
</dbReference>
<protein>
    <submittedName>
        <fullName evidence="2">Zinc-dependent metalloprotease</fullName>
    </submittedName>
</protein>